<accession>A0A2G8KYN1</accession>
<dbReference type="PROSITE" id="PS50878">
    <property type="entry name" value="RT_POL"/>
    <property type="match status" value="1"/>
</dbReference>
<keyword evidence="3" id="KW-0808">Transferase</keyword>
<evidence type="ECO:0000259" key="2">
    <source>
        <dbReference type="PROSITE" id="PS50878"/>
    </source>
</evidence>
<dbReference type="InterPro" id="IPR043502">
    <property type="entry name" value="DNA/RNA_pol_sf"/>
</dbReference>
<dbReference type="CDD" id="cd01650">
    <property type="entry name" value="RT_nLTR_like"/>
    <property type="match status" value="1"/>
</dbReference>
<dbReference type="PANTHER" id="PTHR47027:SF20">
    <property type="entry name" value="REVERSE TRANSCRIPTASE-LIKE PROTEIN WITH RNA-DIRECTED DNA POLYMERASE DOMAIN"/>
    <property type="match status" value="1"/>
</dbReference>
<evidence type="ECO:0000313" key="4">
    <source>
        <dbReference type="Proteomes" id="UP000230750"/>
    </source>
</evidence>
<keyword evidence="3" id="KW-0695">RNA-directed DNA polymerase</keyword>
<comment type="caution">
    <text evidence="3">The sequence shown here is derived from an EMBL/GenBank/DDBJ whole genome shotgun (WGS) entry which is preliminary data.</text>
</comment>
<dbReference type="Pfam" id="PF00078">
    <property type="entry name" value="RVT_1"/>
    <property type="match status" value="1"/>
</dbReference>
<dbReference type="InterPro" id="IPR000477">
    <property type="entry name" value="RT_dom"/>
</dbReference>
<proteinExistence type="predicted"/>
<keyword evidence="3" id="KW-0548">Nucleotidyltransferase</keyword>
<name>A0A2G8KYN1_STIJA</name>
<dbReference type="AlphaFoldDB" id="A0A2G8KYN1"/>
<organism evidence="3 4">
    <name type="scientific">Stichopus japonicus</name>
    <name type="common">Sea cucumber</name>
    <dbReference type="NCBI Taxonomy" id="307972"/>
    <lineage>
        <taxon>Eukaryota</taxon>
        <taxon>Metazoa</taxon>
        <taxon>Echinodermata</taxon>
        <taxon>Eleutherozoa</taxon>
        <taxon>Echinozoa</taxon>
        <taxon>Holothuroidea</taxon>
        <taxon>Aspidochirotacea</taxon>
        <taxon>Aspidochirotida</taxon>
        <taxon>Stichopodidae</taxon>
        <taxon>Apostichopus</taxon>
    </lineage>
</organism>
<dbReference type="EMBL" id="MRZV01000300">
    <property type="protein sequence ID" value="PIK53126.1"/>
    <property type="molecule type" value="Genomic_DNA"/>
</dbReference>
<dbReference type="OrthoDB" id="425681at2759"/>
<sequence length="314" mass="35489">MWKSPREGWHPARSHQGWKKYDTHSPPVPATLTVQCCEEGTVPQDMRDASIVTLYKNKGDRSDCNNYVGISLLSIVGKAVARVLLKRLQLLADKVYPEAQCGFRAGRSTVDMVFSLRQLQEKCHEQQQPLYMAFIDLTKAFDLVSRKGLFILLQKIGCPPKLLRLIISFHEDMQGTVQYDCQMSDPFPIKNGVKQGCVLAPTLFWHLLPLLLPYAFRESVDGIILHTRSDGSLYNLARLRAKTKVRKVLIREMLFADNAALTGHSETALQRLVDCFAHACAEFGLTISIKKTECLDRMWAISRSSNLATQHSKL</sequence>
<dbReference type="SUPFAM" id="SSF56672">
    <property type="entry name" value="DNA/RNA polymerases"/>
    <property type="match status" value="1"/>
</dbReference>
<evidence type="ECO:0000256" key="1">
    <source>
        <dbReference type="SAM" id="MobiDB-lite"/>
    </source>
</evidence>
<dbReference type="GO" id="GO:0003964">
    <property type="term" value="F:RNA-directed DNA polymerase activity"/>
    <property type="evidence" value="ECO:0007669"/>
    <property type="project" value="UniProtKB-KW"/>
</dbReference>
<gene>
    <name evidence="3" type="ORF">BSL78_09996</name>
</gene>
<dbReference type="STRING" id="307972.A0A2G8KYN1"/>
<feature type="compositionally biased region" description="Basic and acidic residues" evidence="1">
    <location>
        <begin position="1"/>
        <end position="10"/>
    </location>
</feature>
<dbReference type="Proteomes" id="UP000230750">
    <property type="component" value="Unassembled WGS sequence"/>
</dbReference>
<protein>
    <submittedName>
        <fullName evidence="3">Putative RNA-directed DNA polymerase from mobile element jockey-like</fullName>
    </submittedName>
</protein>
<feature type="domain" description="Reverse transcriptase" evidence="2">
    <location>
        <begin position="35"/>
        <end position="314"/>
    </location>
</feature>
<keyword evidence="4" id="KW-1185">Reference proteome</keyword>
<dbReference type="PANTHER" id="PTHR47027">
    <property type="entry name" value="REVERSE TRANSCRIPTASE DOMAIN-CONTAINING PROTEIN"/>
    <property type="match status" value="1"/>
</dbReference>
<reference evidence="3 4" key="1">
    <citation type="journal article" date="2017" name="PLoS Biol.">
        <title>The sea cucumber genome provides insights into morphological evolution and visceral regeneration.</title>
        <authorList>
            <person name="Zhang X."/>
            <person name="Sun L."/>
            <person name="Yuan J."/>
            <person name="Sun Y."/>
            <person name="Gao Y."/>
            <person name="Zhang L."/>
            <person name="Li S."/>
            <person name="Dai H."/>
            <person name="Hamel J.F."/>
            <person name="Liu C."/>
            <person name="Yu Y."/>
            <person name="Liu S."/>
            <person name="Lin W."/>
            <person name="Guo K."/>
            <person name="Jin S."/>
            <person name="Xu P."/>
            <person name="Storey K.B."/>
            <person name="Huan P."/>
            <person name="Zhang T."/>
            <person name="Zhou Y."/>
            <person name="Zhang J."/>
            <person name="Lin C."/>
            <person name="Li X."/>
            <person name="Xing L."/>
            <person name="Huo D."/>
            <person name="Sun M."/>
            <person name="Wang L."/>
            <person name="Mercier A."/>
            <person name="Li F."/>
            <person name="Yang H."/>
            <person name="Xiang J."/>
        </authorList>
    </citation>
    <scope>NUCLEOTIDE SEQUENCE [LARGE SCALE GENOMIC DNA]</scope>
    <source>
        <strain evidence="3">Shaxun</strain>
        <tissue evidence="3">Muscle</tissue>
    </source>
</reference>
<evidence type="ECO:0000313" key="3">
    <source>
        <dbReference type="EMBL" id="PIK53126.1"/>
    </source>
</evidence>
<feature type="region of interest" description="Disordered" evidence="1">
    <location>
        <begin position="1"/>
        <end position="22"/>
    </location>
</feature>